<protein>
    <recommendedName>
        <fullName evidence="5">FAD linked oxidase N-terminal domain-containing protein</fullName>
    </recommendedName>
</protein>
<gene>
    <name evidence="6" type="ORF">BCR38DRAFT_460248</name>
</gene>
<dbReference type="RefSeq" id="XP_040712115.1">
    <property type="nucleotide sequence ID" value="XM_040862391.1"/>
</dbReference>
<dbReference type="STRING" id="1141098.A0A1Y2DJZ7"/>
<dbReference type="GO" id="GO:0016491">
    <property type="term" value="F:oxidoreductase activity"/>
    <property type="evidence" value="ECO:0007669"/>
    <property type="project" value="UniProtKB-KW"/>
</dbReference>
<dbReference type="GeneID" id="63778603"/>
<organism evidence="6 7">
    <name type="scientific">Pseudomassariella vexata</name>
    <dbReference type="NCBI Taxonomy" id="1141098"/>
    <lineage>
        <taxon>Eukaryota</taxon>
        <taxon>Fungi</taxon>
        <taxon>Dikarya</taxon>
        <taxon>Ascomycota</taxon>
        <taxon>Pezizomycotina</taxon>
        <taxon>Sordariomycetes</taxon>
        <taxon>Xylariomycetidae</taxon>
        <taxon>Amphisphaeriales</taxon>
        <taxon>Pseudomassariaceae</taxon>
        <taxon>Pseudomassariella</taxon>
    </lineage>
</organism>
<name>A0A1Y2DJZ7_9PEZI</name>
<proteinExistence type="inferred from homology"/>
<dbReference type="GO" id="GO:0050660">
    <property type="term" value="F:flavin adenine dinucleotide binding"/>
    <property type="evidence" value="ECO:0007669"/>
    <property type="project" value="InterPro"/>
</dbReference>
<dbReference type="InterPro" id="IPR036318">
    <property type="entry name" value="FAD-bd_PCMH-like_sf"/>
</dbReference>
<keyword evidence="4" id="KW-0560">Oxidoreductase</keyword>
<sequence>MDRFEPPTYTAATRPGIEEDIIKILGASGSGYKNYVTTLGDIHDGLAIDLSQFNSIDTTAETVAVGAGVKIDDIIGHIYSAGILLQTGNAFGPGVIGVTLGGGVGRLTGVYGLMIDDLASQDSSSNFLGKSVARANFGIITSAPCNLHPLSNDGNIFTADLIFPANMTSDFFKTVESLNGNMPAEMSGIATIIYDNSTNQTQLMTNWVYVGTEGGARTALAPIFDFDPPYSSVSVIPWNLLINSTFNGFGTTVCQEGFIRDMYSANLKNYNASTFDTIIDKMSGFFDEYPGGRSNALQYEIYPNQAMAVVSADETAWP</sequence>
<evidence type="ECO:0000256" key="2">
    <source>
        <dbReference type="ARBA" id="ARBA00022630"/>
    </source>
</evidence>
<dbReference type="Proteomes" id="UP000193689">
    <property type="component" value="Unassembled WGS sequence"/>
</dbReference>
<evidence type="ECO:0000256" key="1">
    <source>
        <dbReference type="ARBA" id="ARBA00005466"/>
    </source>
</evidence>
<keyword evidence="7" id="KW-1185">Reference proteome</keyword>
<dbReference type="Gene3D" id="3.30.465.10">
    <property type="match status" value="1"/>
</dbReference>
<evidence type="ECO:0000313" key="7">
    <source>
        <dbReference type="Proteomes" id="UP000193689"/>
    </source>
</evidence>
<accession>A0A1Y2DJZ7</accession>
<evidence type="ECO:0000259" key="5">
    <source>
        <dbReference type="Pfam" id="PF01565"/>
    </source>
</evidence>
<evidence type="ECO:0000313" key="6">
    <source>
        <dbReference type="EMBL" id="ORY59541.1"/>
    </source>
</evidence>
<evidence type="ECO:0000256" key="4">
    <source>
        <dbReference type="ARBA" id="ARBA00023002"/>
    </source>
</evidence>
<dbReference type="PANTHER" id="PTHR42973">
    <property type="entry name" value="BINDING OXIDOREDUCTASE, PUTATIVE (AFU_ORTHOLOGUE AFUA_1G17690)-RELATED"/>
    <property type="match status" value="1"/>
</dbReference>
<keyword evidence="2" id="KW-0285">Flavoprotein</keyword>
<dbReference type="SUPFAM" id="SSF56176">
    <property type="entry name" value="FAD-binding/transporter-associated domain-like"/>
    <property type="match status" value="1"/>
</dbReference>
<dbReference type="PANTHER" id="PTHR42973:SF32">
    <property type="entry name" value="FAD-LINKED OXIDOREDUCTASE AFOF"/>
    <property type="match status" value="1"/>
</dbReference>
<keyword evidence="3" id="KW-0274">FAD</keyword>
<dbReference type="OrthoDB" id="415825at2759"/>
<dbReference type="EMBL" id="MCFJ01000013">
    <property type="protein sequence ID" value="ORY59541.1"/>
    <property type="molecule type" value="Genomic_DNA"/>
</dbReference>
<dbReference type="InterPro" id="IPR006094">
    <property type="entry name" value="Oxid_FAD_bind_N"/>
</dbReference>
<dbReference type="AlphaFoldDB" id="A0A1Y2DJZ7"/>
<dbReference type="InParanoid" id="A0A1Y2DJZ7"/>
<comment type="similarity">
    <text evidence="1">Belongs to the oxygen-dependent FAD-linked oxidoreductase family.</text>
</comment>
<evidence type="ECO:0000256" key="3">
    <source>
        <dbReference type="ARBA" id="ARBA00022827"/>
    </source>
</evidence>
<dbReference type="Pfam" id="PF01565">
    <property type="entry name" value="FAD_binding_4"/>
    <property type="match status" value="1"/>
</dbReference>
<dbReference type="Gene3D" id="3.40.462.20">
    <property type="match status" value="1"/>
</dbReference>
<feature type="domain" description="FAD linked oxidase N-terminal" evidence="5">
    <location>
        <begin position="40"/>
        <end position="119"/>
    </location>
</feature>
<dbReference type="InterPro" id="IPR050416">
    <property type="entry name" value="FAD-linked_Oxidoreductase"/>
</dbReference>
<dbReference type="InterPro" id="IPR016169">
    <property type="entry name" value="FAD-bd_PCMH_sub2"/>
</dbReference>
<comment type="caution">
    <text evidence="6">The sequence shown here is derived from an EMBL/GenBank/DDBJ whole genome shotgun (WGS) entry which is preliminary data.</text>
</comment>
<reference evidence="6 7" key="1">
    <citation type="submission" date="2016-07" db="EMBL/GenBank/DDBJ databases">
        <title>Pervasive Adenine N6-methylation of Active Genes in Fungi.</title>
        <authorList>
            <consortium name="DOE Joint Genome Institute"/>
            <person name="Mondo S.J."/>
            <person name="Dannebaum R.O."/>
            <person name="Kuo R.C."/>
            <person name="Labutti K."/>
            <person name="Haridas S."/>
            <person name="Kuo A."/>
            <person name="Salamov A."/>
            <person name="Ahrendt S.R."/>
            <person name="Lipzen A."/>
            <person name="Sullivan W."/>
            <person name="Andreopoulos W.B."/>
            <person name="Clum A."/>
            <person name="Lindquist E."/>
            <person name="Daum C."/>
            <person name="Ramamoorthy G.K."/>
            <person name="Gryganskyi A."/>
            <person name="Culley D."/>
            <person name="Magnuson J.K."/>
            <person name="James T.Y."/>
            <person name="O'Malley M.A."/>
            <person name="Stajich J.E."/>
            <person name="Spatafora J.W."/>
            <person name="Visel A."/>
            <person name="Grigoriev I.V."/>
        </authorList>
    </citation>
    <scope>NUCLEOTIDE SEQUENCE [LARGE SCALE GENOMIC DNA]</scope>
    <source>
        <strain evidence="6 7">CBS 129021</strain>
    </source>
</reference>